<keyword evidence="2" id="KW-1185">Reference proteome</keyword>
<name>A0ACC3S6N4_9PEZI</name>
<protein>
    <submittedName>
        <fullName evidence="1">Uncharacterized protein</fullName>
    </submittedName>
</protein>
<accession>A0ACC3S6N4</accession>
<reference evidence="1" key="1">
    <citation type="submission" date="2024-02" db="EMBL/GenBank/DDBJ databases">
        <title>Metagenome Assembled Genome of Zalaria obscura JY119.</title>
        <authorList>
            <person name="Vighnesh L."/>
            <person name="Jagadeeshwari U."/>
            <person name="Venkata Ramana C."/>
            <person name="Sasikala C."/>
        </authorList>
    </citation>
    <scope>NUCLEOTIDE SEQUENCE</scope>
    <source>
        <strain evidence="1">JY119</strain>
    </source>
</reference>
<dbReference type="EMBL" id="JAMKPW020000041">
    <property type="protein sequence ID" value="KAK8196579.1"/>
    <property type="molecule type" value="Genomic_DNA"/>
</dbReference>
<sequence>MSRFVSGGTIDEPVERDDAWLKAQQEIEAKRRQKEEESKQEGGKSLYETLQANKAAKQEAFEETSRLSNQFRSLDEDEVEFLDSVLESTRAKEQAVKKETAEQLDLFRRQQEETEKAARAAGGSDNSLAQRDTWAVGGRKRKKGREKEAIPGLKIRKTSSVSETQVKPGVAPKPLSKEDQASSIEGSYASKTGKDSLPGGSAAPSPVSDGQKAASQPAATPAKPPSPPAASLGLGGYSSDED</sequence>
<evidence type="ECO:0000313" key="1">
    <source>
        <dbReference type="EMBL" id="KAK8196579.1"/>
    </source>
</evidence>
<dbReference type="Proteomes" id="UP001320706">
    <property type="component" value="Unassembled WGS sequence"/>
</dbReference>
<proteinExistence type="predicted"/>
<evidence type="ECO:0000313" key="2">
    <source>
        <dbReference type="Proteomes" id="UP001320706"/>
    </source>
</evidence>
<comment type="caution">
    <text evidence="1">The sequence shown here is derived from an EMBL/GenBank/DDBJ whole genome shotgun (WGS) entry which is preliminary data.</text>
</comment>
<gene>
    <name evidence="1" type="ORF">M8818_006744</name>
</gene>
<organism evidence="1 2">
    <name type="scientific">Zalaria obscura</name>
    <dbReference type="NCBI Taxonomy" id="2024903"/>
    <lineage>
        <taxon>Eukaryota</taxon>
        <taxon>Fungi</taxon>
        <taxon>Dikarya</taxon>
        <taxon>Ascomycota</taxon>
        <taxon>Pezizomycotina</taxon>
        <taxon>Dothideomycetes</taxon>
        <taxon>Dothideomycetidae</taxon>
        <taxon>Dothideales</taxon>
        <taxon>Zalariaceae</taxon>
        <taxon>Zalaria</taxon>
    </lineage>
</organism>